<dbReference type="InterPro" id="IPR040568">
    <property type="entry name" value="LPD16"/>
</dbReference>
<sequence length="302" mass="34712">MISEKKEALYLVDDEAYLHLKKETERRGFSYETFDKVTGAAEYSGLISYEDMLESPIRNPLACARVLAMQEIGFQGNVVVEVALCTLEQLKDAKRTYSREHDGAPKDRSIRFITSSYDELFRIPDGGKVQIDYPDRSFVAPCLYLDDYHAQIGGEVYHICQFAEMLERGGGKVSSEPEMLKEKAAWQLAHREHLSIRATEDGWDYSIYDKDFAEVDEGQIDLKNITIQECRDMILQDRGWQNRSFTELDYDMVEDRAADVAEEKLSSVLRQLHEKRTVTAKESDMEATRMPGAERKQSEECL</sequence>
<name>A0ABT7UU56_9FIRM</name>
<evidence type="ECO:0000256" key="1">
    <source>
        <dbReference type="SAM" id="MobiDB-lite"/>
    </source>
</evidence>
<proteinExistence type="predicted"/>
<reference evidence="3 4" key="3">
    <citation type="submission" date="2023-06" db="EMBL/GenBank/DDBJ databases">
        <authorList>
            <person name="Zeman M."/>
            <person name="Kubasova T."/>
            <person name="Jahodarova E."/>
            <person name="Nykrynova M."/>
            <person name="Rychlik I."/>
        </authorList>
    </citation>
    <scope>NUCLEOTIDE SEQUENCE [LARGE SCALE GENOMIC DNA]</scope>
    <source>
        <strain evidence="3 4">ET340</strain>
    </source>
</reference>
<dbReference type="Proteomes" id="UP001529380">
    <property type="component" value="Unassembled WGS sequence"/>
</dbReference>
<reference evidence="3 4" key="1">
    <citation type="submission" date="2023-06" db="EMBL/GenBank/DDBJ databases">
        <title>Identification and characterization of horizontal gene transfer across gut microbiota members of farm animals based on homology search.</title>
        <authorList>
            <person name="Schwarzerova J."/>
            <person name="Nykrynova M."/>
            <person name="Jureckova K."/>
            <person name="Cejkova D."/>
            <person name="Rychlik I."/>
        </authorList>
    </citation>
    <scope>NUCLEOTIDE SEQUENCE [LARGE SCALE GENOMIC DNA]</scope>
    <source>
        <strain evidence="3 4">ET340</strain>
    </source>
</reference>
<evidence type="ECO:0000313" key="3">
    <source>
        <dbReference type="EMBL" id="MDM8202397.1"/>
    </source>
</evidence>
<keyword evidence="4" id="KW-1185">Reference proteome</keyword>
<evidence type="ECO:0000259" key="2">
    <source>
        <dbReference type="Pfam" id="PF18830"/>
    </source>
</evidence>
<protein>
    <recommendedName>
        <fullName evidence="2">Large polyvalent protein-associated domain-containing protein</fullName>
    </recommendedName>
</protein>
<dbReference type="Pfam" id="PF18830">
    <property type="entry name" value="LPD16"/>
    <property type="match status" value="1"/>
</dbReference>
<gene>
    <name evidence="3" type="ORF">QUW08_14010</name>
</gene>
<organism evidence="3 4">
    <name type="scientific">Allofournierella massiliensis</name>
    <dbReference type="NCBI Taxonomy" id="1650663"/>
    <lineage>
        <taxon>Bacteria</taxon>
        <taxon>Bacillati</taxon>
        <taxon>Bacillota</taxon>
        <taxon>Clostridia</taxon>
        <taxon>Eubacteriales</taxon>
        <taxon>Oscillospiraceae</taxon>
        <taxon>Allofournierella</taxon>
    </lineage>
</organism>
<feature type="domain" description="Large polyvalent protein-associated" evidence="2">
    <location>
        <begin position="182"/>
        <end position="257"/>
    </location>
</feature>
<accession>A0ABT7UU56</accession>
<feature type="region of interest" description="Disordered" evidence="1">
    <location>
        <begin position="276"/>
        <end position="302"/>
    </location>
</feature>
<evidence type="ECO:0000313" key="4">
    <source>
        <dbReference type="Proteomes" id="UP001529380"/>
    </source>
</evidence>
<reference evidence="4" key="2">
    <citation type="submission" date="2023-06" db="EMBL/GenBank/DDBJ databases">
        <title>Identification and characterization of horizontal gene transfer across gut microbiota members of farm animals based on homology search.</title>
        <authorList>
            <person name="Zeman M."/>
            <person name="Kubasova T."/>
            <person name="Jahodarova E."/>
            <person name="Nykrynova M."/>
            <person name="Rychlik I."/>
        </authorList>
    </citation>
    <scope>NUCLEOTIDE SEQUENCE [LARGE SCALE GENOMIC DNA]</scope>
    <source>
        <strain evidence="4">ET340</strain>
    </source>
</reference>
<dbReference type="RefSeq" id="WP_289600695.1">
    <property type="nucleotide sequence ID" value="NZ_JAUDCL010000037.1"/>
</dbReference>
<comment type="caution">
    <text evidence="3">The sequence shown here is derived from an EMBL/GenBank/DDBJ whole genome shotgun (WGS) entry which is preliminary data.</text>
</comment>
<dbReference type="EMBL" id="JAUDCL010000037">
    <property type="protein sequence ID" value="MDM8202397.1"/>
    <property type="molecule type" value="Genomic_DNA"/>
</dbReference>